<evidence type="ECO:0000313" key="2">
    <source>
        <dbReference type="EMBL" id="ALL40801.1"/>
    </source>
</evidence>
<dbReference type="EMBL" id="KT246710">
    <property type="protein sequence ID" value="ALL40801.1"/>
    <property type="molecule type" value="mRNA"/>
</dbReference>
<dbReference type="AlphaFoldDB" id="A0A0S1MIW7"/>
<name>A0A0S1MIW7_PHAPC</name>
<evidence type="ECO:0000256" key="1">
    <source>
        <dbReference type="SAM" id="SignalP"/>
    </source>
</evidence>
<feature type="signal peptide" evidence="1">
    <location>
        <begin position="1"/>
        <end position="22"/>
    </location>
</feature>
<organism evidence="2">
    <name type="scientific">Phakopsora pachyrhizi</name>
    <name type="common">Asian soybean rust disease fungus</name>
    <dbReference type="NCBI Taxonomy" id="170000"/>
    <lineage>
        <taxon>Eukaryota</taxon>
        <taxon>Fungi</taxon>
        <taxon>Dikarya</taxon>
        <taxon>Basidiomycota</taxon>
        <taxon>Pucciniomycotina</taxon>
        <taxon>Pucciniomycetes</taxon>
        <taxon>Pucciniales</taxon>
        <taxon>Phakopsoraceae</taxon>
        <taxon>Phakopsora</taxon>
    </lineage>
</organism>
<reference evidence="2" key="1">
    <citation type="submission" date="2015-07" db="EMBL/GenBank/DDBJ databases">
        <title>Elucidating the P. pachyrhizi secretome and potential effectors.</title>
        <authorList>
            <person name="de Carvalho M.C.C.G."/>
            <person name="Nascimento L.C."/>
            <person name="Darben L.M."/>
            <person name="Polizel-Podanosqui A.M."/>
            <person name="Lopes-Caitar V.S."/>
            <person name="Rocha C.S."/>
            <person name="Qi M."/>
            <person name="Carazolle M."/>
            <person name="Kuwahara M.K."/>
            <person name="Pereira G.A.G."/>
            <person name="Abdelnoor R.V."/>
            <person name="Whitham S.A."/>
            <person name="Marcelino-Guimaraes F.C."/>
        </authorList>
    </citation>
    <scope>NUCLEOTIDE SEQUENCE</scope>
</reference>
<protein>
    <submittedName>
        <fullName evidence="2">Uncharacterized protein</fullName>
    </submittedName>
</protein>
<proteinExistence type="evidence at transcript level"/>
<accession>A0A0S1MIW7</accession>
<sequence length="54" mass="5916">MIGAQVLMVFQAVWVLVLRISAKNFSLGSITRNNVIKPHPGNCFAIICILAFPC</sequence>
<feature type="chain" id="PRO_5006589289" evidence="1">
    <location>
        <begin position="23"/>
        <end position="54"/>
    </location>
</feature>
<keyword evidence="1" id="KW-0732">Signal</keyword>